<evidence type="ECO:0000256" key="5">
    <source>
        <dbReference type="ARBA" id="ARBA00023136"/>
    </source>
</evidence>
<evidence type="ECO:0000256" key="3">
    <source>
        <dbReference type="ARBA" id="ARBA00022692"/>
    </source>
</evidence>
<evidence type="ECO:0000313" key="11">
    <source>
        <dbReference type="Proteomes" id="UP000678499"/>
    </source>
</evidence>
<dbReference type="EMBL" id="OA883107">
    <property type="protein sequence ID" value="CAD7277957.1"/>
    <property type="molecule type" value="Genomic_DNA"/>
</dbReference>
<evidence type="ECO:0000313" key="10">
    <source>
        <dbReference type="EMBL" id="CAD7277957.1"/>
    </source>
</evidence>
<feature type="transmembrane region" description="Helical" evidence="9">
    <location>
        <begin position="623"/>
        <end position="642"/>
    </location>
</feature>
<keyword evidence="11" id="KW-1185">Reference proteome</keyword>
<evidence type="ECO:0000256" key="1">
    <source>
        <dbReference type="ARBA" id="ARBA00004651"/>
    </source>
</evidence>
<accession>A0A7R9BPV0</accession>
<evidence type="ECO:0000256" key="2">
    <source>
        <dbReference type="ARBA" id="ARBA00022475"/>
    </source>
</evidence>
<evidence type="ECO:0000256" key="7">
    <source>
        <dbReference type="ARBA" id="ARBA00023180"/>
    </source>
</evidence>
<feature type="transmembrane region" description="Helical" evidence="9">
    <location>
        <begin position="255"/>
        <end position="275"/>
    </location>
</feature>
<name>A0A7R9BPV0_9CRUS</name>
<dbReference type="Proteomes" id="UP000678499">
    <property type="component" value="Unassembled WGS sequence"/>
</dbReference>
<keyword evidence="4 9" id="KW-1133">Transmembrane helix</keyword>
<feature type="transmembrane region" description="Helical" evidence="9">
    <location>
        <begin position="510"/>
        <end position="528"/>
    </location>
</feature>
<keyword evidence="3 9" id="KW-0812">Transmembrane</keyword>
<keyword evidence="5 9" id="KW-0472">Membrane</keyword>
<keyword evidence="7" id="KW-0325">Glycoprotein</keyword>
<dbReference type="PANTHER" id="PTHR42643:SF24">
    <property type="entry name" value="IONOTROPIC RECEPTOR 60A"/>
    <property type="match status" value="1"/>
</dbReference>
<proteinExistence type="predicted"/>
<evidence type="ECO:0000256" key="4">
    <source>
        <dbReference type="ARBA" id="ARBA00022989"/>
    </source>
</evidence>
<comment type="subcellular location">
    <subcellularLocation>
        <location evidence="1">Cell membrane</location>
        <topology evidence="1">Multi-pass membrane protein</topology>
    </subcellularLocation>
</comment>
<sequence>MSSQYENMESQGSSQQQNSSFLVHFPSIVSELIYLSKIPIVLDGIFGDSGQRGTLQGVGCGARQIPAFNEFPLLRRLAELSGSHSGLGSTNTPVQPSLFSRLEQSQMQLGNQNGATERGTGQMTANQTMHLVCTMTLSSALEQQIMAGRADMVLGNWFPNRCVTGLCLNQLMAETTFAALVPVPPNELLSFIQPFNVASWLLIILSLLSMALLLKFIFKNQKYHWLDLLGCLIGQGMTESTPVPEKLRLFPFTSWLWGSFLIYIIYTAVLFDFFMNPEGRRITSLAGIASSEYKVMVNPFSLPLNQAFDKNPDPVLHGIRAKRIPLAPENYFPHIPRTDTILFDEAFLIYLRAVGMSRDNFTMSNFYVLPLDKKIFPPLYRTYFFRKDHPDRAKAEMGLEKYIQHGLAKYDESKYIRIVKEMLSATSKAGQSRDLHPVQLEHIKGVAFCLLAAYIGKEAELIRSMDPKPKCCPSLNCVNACKVQVQDKYGLRDISRRDICEELQEASTSYWPMLVFVLAIGVMGYSIFTNMVDWVDEDPTNEEEGGSEQQSVPGDPPKMAAYRAFFGKAKETAGEAKVEGAKGNASCEPPPCFNPCDTKCKIRYTMRPFKPEDKCSTFESWTYGLKMLGFAAAVLALAYSVYANMGESEENGDPESGAAAE</sequence>
<keyword evidence="2" id="KW-1003">Cell membrane</keyword>
<gene>
    <name evidence="10" type="ORF">NMOB1V02_LOCUS5673</name>
</gene>
<organism evidence="10">
    <name type="scientific">Notodromas monacha</name>
    <dbReference type="NCBI Taxonomy" id="399045"/>
    <lineage>
        <taxon>Eukaryota</taxon>
        <taxon>Metazoa</taxon>
        <taxon>Ecdysozoa</taxon>
        <taxon>Arthropoda</taxon>
        <taxon>Crustacea</taxon>
        <taxon>Oligostraca</taxon>
        <taxon>Ostracoda</taxon>
        <taxon>Podocopa</taxon>
        <taxon>Podocopida</taxon>
        <taxon>Cypridocopina</taxon>
        <taxon>Cypridoidea</taxon>
        <taxon>Cyprididae</taxon>
        <taxon>Notodromas</taxon>
    </lineage>
</organism>
<dbReference type="EMBL" id="CAJPEX010001070">
    <property type="protein sequence ID" value="CAG0918109.1"/>
    <property type="molecule type" value="Genomic_DNA"/>
</dbReference>
<evidence type="ECO:0000256" key="6">
    <source>
        <dbReference type="ARBA" id="ARBA00023170"/>
    </source>
</evidence>
<reference evidence="10" key="1">
    <citation type="submission" date="2020-11" db="EMBL/GenBank/DDBJ databases">
        <authorList>
            <person name="Tran Van P."/>
        </authorList>
    </citation>
    <scope>NUCLEOTIDE SEQUENCE</scope>
</reference>
<evidence type="ECO:0000256" key="8">
    <source>
        <dbReference type="SAM" id="MobiDB-lite"/>
    </source>
</evidence>
<keyword evidence="6" id="KW-0675">Receptor</keyword>
<evidence type="ECO:0000256" key="9">
    <source>
        <dbReference type="SAM" id="Phobius"/>
    </source>
</evidence>
<dbReference type="InterPro" id="IPR052192">
    <property type="entry name" value="Insect_Ionotropic_Sensory_Rcpt"/>
</dbReference>
<feature type="transmembrane region" description="Helical" evidence="9">
    <location>
        <begin position="197"/>
        <end position="218"/>
    </location>
</feature>
<protein>
    <submittedName>
        <fullName evidence="10">Uncharacterized protein</fullName>
    </submittedName>
</protein>
<dbReference type="PANTHER" id="PTHR42643">
    <property type="entry name" value="IONOTROPIC RECEPTOR 20A-RELATED"/>
    <property type="match status" value="1"/>
</dbReference>
<dbReference type="GO" id="GO:0005886">
    <property type="term" value="C:plasma membrane"/>
    <property type="evidence" value="ECO:0007669"/>
    <property type="project" value="UniProtKB-SubCell"/>
</dbReference>
<dbReference type="AlphaFoldDB" id="A0A7R9BPV0"/>
<feature type="region of interest" description="Disordered" evidence="8">
    <location>
        <begin position="538"/>
        <end position="557"/>
    </location>
</feature>